<organism evidence="2 3">
    <name type="scientific">Rubus argutus</name>
    <name type="common">Southern blackberry</name>
    <dbReference type="NCBI Taxonomy" id="59490"/>
    <lineage>
        <taxon>Eukaryota</taxon>
        <taxon>Viridiplantae</taxon>
        <taxon>Streptophyta</taxon>
        <taxon>Embryophyta</taxon>
        <taxon>Tracheophyta</taxon>
        <taxon>Spermatophyta</taxon>
        <taxon>Magnoliopsida</taxon>
        <taxon>eudicotyledons</taxon>
        <taxon>Gunneridae</taxon>
        <taxon>Pentapetalae</taxon>
        <taxon>rosids</taxon>
        <taxon>fabids</taxon>
        <taxon>Rosales</taxon>
        <taxon>Rosaceae</taxon>
        <taxon>Rosoideae</taxon>
        <taxon>Rosoideae incertae sedis</taxon>
        <taxon>Rubus</taxon>
    </lineage>
</organism>
<dbReference type="AlphaFoldDB" id="A0AAW1W988"/>
<dbReference type="EMBL" id="JBEDUW010000006">
    <property type="protein sequence ID" value="KAK9919892.1"/>
    <property type="molecule type" value="Genomic_DNA"/>
</dbReference>
<name>A0AAW1W988_RUBAR</name>
<proteinExistence type="predicted"/>
<protein>
    <submittedName>
        <fullName evidence="2">Uncharacterized protein</fullName>
    </submittedName>
</protein>
<dbReference type="Proteomes" id="UP001457282">
    <property type="component" value="Unassembled WGS sequence"/>
</dbReference>
<evidence type="ECO:0000313" key="3">
    <source>
        <dbReference type="Proteomes" id="UP001457282"/>
    </source>
</evidence>
<feature type="region of interest" description="Disordered" evidence="1">
    <location>
        <begin position="67"/>
        <end position="86"/>
    </location>
</feature>
<evidence type="ECO:0000313" key="2">
    <source>
        <dbReference type="EMBL" id="KAK9919892.1"/>
    </source>
</evidence>
<reference evidence="2 3" key="1">
    <citation type="journal article" date="2023" name="G3 (Bethesda)">
        <title>A chromosome-length genome assembly and annotation of blackberry (Rubus argutus, cv. 'Hillquist').</title>
        <authorList>
            <person name="Bruna T."/>
            <person name="Aryal R."/>
            <person name="Dudchenko O."/>
            <person name="Sargent D.J."/>
            <person name="Mead D."/>
            <person name="Buti M."/>
            <person name="Cavallini A."/>
            <person name="Hytonen T."/>
            <person name="Andres J."/>
            <person name="Pham M."/>
            <person name="Weisz D."/>
            <person name="Mascagni F."/>
            <person name="Usai G."/>
            <person name="Natali L."/>
            <person name="Bassil N."/>
            <person name="Fernandez G.E."/>
            <person name="Lomsadze A."/>
            <person name="Armour M."/>
            <person name="Olukolu B."/>
            <person name="Poorten T."/>
            <person name="Britton C."/>
            <person name="Davik J."/>
            <person name="Ashrafi H."/>
            <person name="Aiden E.L."/>
            <person name="Borodovsky M."/>
            <person name="Worthington M."/>
        </authorList>
    </citation>
    <scope>NUCLEOTIDE SEQUENCE [LARGE SCALE GENOMIC DNA]</scope>
    <source>
        <strain evidence="2">PI 553951</strain>
    </source>
</reference>
<evidence type="ECO:0000256" key="1">
    <source>
        <dbReference type="SAM" id="MobiDB-lite"/>
    </source>
</evidence>
<accession>A0AAW1W988</accession>
<sequence>MARTHHHHFKHRRQPCLRRQVLLAPKFGHAHHTCSPSCSFHHLTFPPAIHETMAALILISSPANHYNNHTSHHHHHGSPSGLCRGAQKPPPQMLCTPYSLNSTSDHCELHQSCQTHSREPETHCVQ</sequence>
<gene>
    <name evidence="2" type="ORF">M0R45_028466</name>
</gene>
<keyword evidence="3" id="KW-1185">Reference proteome</keyword>
<comment type="caution">
    <text evidence="2">The sequence shown here is derived from an EMBL/GenBank/DDBJ whole genome shotgun (WGS) entry which is preliminary data.</text>
</comment>